<keyword evidence="2" id="KW-1015">Disulfide bond</keyword>
<sequence>KSITGGSSGSTATTVVVGASVSIETNQVSQISTEMFEISSQVSLCSTRAKLQISLINNNKVTITVWRVDFLFGLMNYSISNPSLSCSSPDGSSGCRGYNVSICPDNSTDFICNDTFLKFYQEPISWIKALQKCYKLRSRLVPITNKTVWRDFKSLLKNKTGLKNGVWVGLERSIFGTNAEWKWISGMNADPKWNSTFPVDRFNNHCGKVVWVEQIKKHRLLDANCHDELPFICQALPVNGN</sequence>
<keyword evidence="3" id="KW-0325">Glycoprotein</keyword>
<evidence type="ECO:0000256" key="1">
    <source>
        <dbReference type="ARBA" id="ARBA00022734"/>
    </source>
</evidence>
<dbReference type="CDD" id="cd00037">
    <property type="entry name" value="CLECT"/>
    <property type="match status" value="1"/>
</dbReference>
<dbReference type="Gene3D" id="3.10.100.10">
    <property type="entry name" value="Mannose-Binding Protein A, subunit A"/>
    <property type="match status" value="1"/>
</dbReference>
<evidence type="ECO:0000256" key="2">
    <source>
        <dbReference type="ARBA" id="ARBA00023157"/>
    </source>
</evidence>
<dbReference type="InterPro" id="IPR052309">
    <property type="entry name" value="C-type_Lectin_Domain_Fam1"/>
</dbReference>
<name>A0ABU7B4E0_9TELE</name>
<keyword evidence="1" id="KW-0430">Lectin</keyword>
<evidence type="ECO:0000259" key="4">
    <source>
        <dbReference type="PROSITE" id="PS50041"/>
    </source>
</evidence>
<evidence type="ECO:0000313" key="6">
    <source>
        <dbReference type="Proteomes" id="UP001345963"/>
    </source>
</evidence>
<dbReference type="EMBL" id="JAHUTI010039598">
    <property type="protein sequence ID" value="MED6244470.1"/>
    <property type="molecule type" value="Genomic_DNA"/>
</dbReference>
<dbReference type="Proteomes" id="UP001345963">
    <property type="component" value="Unassembled WGS sequence"/>
</dbReference>
<dbReference type="PANTHER" id="PTHR46490:SF6">
    <property type="entry name" value="ASIALOGLYCOPROTEIN RECEPTOR 1-LIKE-RELATED"/>
    <property type="match status" value="1"/>
</dbReference>
<accession>A0ABU7B4E0</accession>
<feature type="domain" description="C-type lectin" evidence="4">
    <location>
        <begin position="119"/>
        <end position="234"/>
    </location>
</feature>
<dbReference type="InterPro" id="IPR001304">
    <property type="entry name" value="C-type_lectin-like"/>
</dbReference>
<gene>
    <name evidence="5" type="ORF">ATANTOWER_012122</name>
</gene>
<dbReference type="InterPro" id="IPR016186">
    <property type="entry name" value="C-type_lectin-like/link_sf"/>
</dbReference>
<dbReference type="InterPro" id="IPR016187">
    <property type="entry name" value="CTDL_fold"/>
</dbReference>
<keyword evidence="6" id="KW-1185">Reference proteome</keyword>
<protein>
    <recommendedName>
        <fullName evidence="4">C-type lectin domain-containing protein</fullName>
    </recommendedName>
</protein>
<dbReference type="Pfam" id="PF00059">
    <property type="entry name" value="Lectin_C"/>
    <property type="match status" value="1"/>
</dbReference>
<feature type="non-terminal residue" evidence="5">
    <location>
        <position position="1"/>
    </location>
</feature>
<dbReference type="PANTHER" id="PTHR46490">
    <property type="entry name" value="C-TYPE LECTIN DOMAIN FAMILY 12 MEMBER A-RELATED"/>
    <property type="match status" value="1"/>
</dbReference>
<proteinExistence type="predicted"/>
<reference evidence="5 6" key="1">
    <citation type="submission" date="2021-07" db="EMBL/GenBank/DDBJ databases">
        <authorList>
            <person name="Palmer J.M."/>
        </authorList>
    </citation>
    <scope>NUCLEOTIDE SEQUENCE [LARGE SCALE GENOMIC DNA]</scope>
    <source>
        <strain evidence="5 6">AT_MEX2019</strain>
        <tissue evidence="5">Muscle</tissue>
    </source>
</reference>
<evidence type="ECO:0000256" key="3">
    <source>
        <dbReference type="ARBA" id="ARBA00023180"/>
    </source>
</evidence>
<evidence type="ECO:0000313" key="5">
    <source>
        <dbReference type="EMBL" id="MED6244470.1"/>
    </source>
</evidence>
<comment type="caution">
    <text evidence="5">The sequence shown here is derived from an EMBL/GenBank/DDBJ whole genome shotgun (WGS) entry which is preliminary data.</text>
</comment>
<dbReference type="SUPFAM" id="SSF56436">
    <property type="entry name" value="C-type lectin-like"/>
    <property type="match status" value="1"/>
</dbReference>
<organism evidence="5 6">
    <name type="scientific">Ataeniobius toweri</name>
    <dbReference type="NCBI Taxonomy" id="208326"/>
    <lineage>
        <taxon>Eukaryota</taxon>
        <taxon>Metazoa</taxon>
        <taxon>Chordata</taxon>
        <taxon>Craniata</taxon>
        <taxon>Vertebrata</taxon>
        <taxon>Euteleostomi</taxon>
        <taxon>Actinopterygii</taxon>
        <taxon>Neopterygii</taxon>
        <taxon>Teleostei</taxon>
        <taxon>Neoteleostei</taxon>
        <taxon>Acanthomorphata</taxon>
        <taxon>Ovalentaria</taxon>
        <taxon>Atherinomorphae</taxon>
        <taxon>Cyprinodontiformes</taxon>
        <taxon>Goodeidae</taxon>
        <taxon>Ataeniobius</taxon>
    </lineage>
</organism>
<dbReference type="PROSITE" id="PS50041">
    <property type="entry name" value="C_TYPE_LECTIN_2"/>
    <property type="match status" value="1"/>
</dbReference>
<dbReference type="SMART" id="SM00034">
    <property type="entry name" value="CLECT"/>
    <property type="match status" value="1"/>
</dbReference>